<gene>
    <name evidence="2" type="ORF">EDM02_00840</name>
</gene>
<organism evidence="2 3">
    <name type="scientific">Candidatus Cardinium hertigii</name>
    <dbReference type="NCBI Taxonomy" id="247481"/>
    <lineage>
        <taxon>Bacteria</taxon>
        <taxon>Pseudomonadati</taxon>
        <taxon>Bacteroidota</taxon>
        <taxon>Cytophagia</taxon>
        <taxon>Cytophagales</taxon>
        <taxon>Amoebophilaceae</taxon>
        <taxon>Candidatus Cardinium</taxon>
    </lineage>
</organism>
<accession>A0A3N2QD38</accession>
<dbReference type="EMBL" id="RARA01000016">
    <property type="protein sequence ID" value="ROT47705.1"/>
    <property type="molecule type" value="Genomic_DNA"/>
</dbReference>
<sequence length="648" mass="74731">MINGIKNSQVKLVNGFMLSLCISCQGQKLTMGKDTDRDHPSVSNSNIVEHEPAHTFFAVLGQDKLKESTIFYSNIIHITNNCQELFIKYKLFLLKEINERNSDLCDKSLGVSYSNDNNLYSHKHNVGVNSVYAREAYKTKCSNEKKNQENTSIMELMYTYEMDAKKYLDNIVALRTQAEEQYNILEKYREQWEVLITKKKNQSNNQAIETKNLEKKRDDIAKIRNKIEENKNNFFMQFYSLIEKLKEEKTTNEIVNKLTELVDEFQETTNKNSTTIAKMVSVPLYLSEKQVSDTDTRACHTVPHLYKLCIEDSQKENVAEGNRKITDLNDELIKHLISEMDNEYAAINFGMKNIKSAIDAVNYSSTPKHAKQMIKAYGLEMEYLAGLFEKIYLFVSTQQLIASAIADPHRSEYDFQGHACNSAIVEKRKEYVEKSMQRDIKAIKNIVVQFKVVCTNIVKCVKLGCEYIQDKVESCNEDVISQNINRFITDMQDYMDAQRKIYPEIKLYPLESDSKLNFSQKDEQLANDLMLLKDHNPIYMSKKRTASDARLPEVDVRISGHVTNPKHIKQHEKSCASDARRLITTSRELATNIPNYVRESSISDEKQNVLRGEIKKVYESLHTAIIALYHNMELAKAHVKGTAKGLFF</sequence>
<evidence type="ECO:0000313" key="3">
    <source>
        <dbReference type="Proteomes" id="UP000270927"/>
    </source>
</evidence>
<evidence type="ECO:0000313" key="2">
    <source>
        <dbReference type="EMBL" id="ROT47705.1"/>
    </source>
</evidence>
<name>A0A3N2QD38_9BACT</name>
<dbReference type="AlphaFoldDB" id="A0A3N2QD38"/>
<proteinExistence type="predicted"/>
<protein>
    <submittedName>
        <fullName evidence="2">Uncharacterized protein</fullName>
    </submittedName>
</protein>
<reference evidence="2 3" key="1">
    <citation type="submission" date="2018-09" db="EMBL/GenBank/DDBJ databases">
        <title>Comparative Genomics of Wolbachia-Cardinium Dual Endosymbiosis in a Plant-Parasitic Nematode.</title>
        <authorList>
            <person name="Brown A.M.V."/>
            <person name="Wasala S.K."/>
            <person name="Howe D.K."/>
            <person name="Peetz A.B."/>
            <person name="Zasada I.A."/>
            <person name="Denver D.R."/>
        </authorList>
    </citation>
    <scope>NUCLEOTIDE SEQUENCE [LARGE SCALE GENOMIC DNA]</scope>
    <source>
        <strain evidence="2 3">Pp_1</strain>
    </source>
</reference>
<evidence type="ECO:0000256" key="1">
    <source>
        <dbReference type="SAM" id="Coils"/>
    </source>
</evidence>
<keyword evidence="3" id="KW-1185">Reference proteome</keyword>
<dbReference type="Proteomes" id="UP000270927">
    <property type="component" value="Unassembled WGS sequence"/>
</dbReference>
<feature type="coiled-coil region" evidence="1">
    <location>
        <begin position="171"/>
        <end position="233"/>
    </location>
</feature>
<dbReference type="RefSeq" id="WP_123662300.1">
    <property type="nucleotide sequence ID" value="NZ_RARA01000016.1"/>
</dbReference>
<comment type="caution">
    <text evidence="2">The sequence shown here is derived from an EMBL/GenBank/DDBJ whole genome shotgun (WGS) entry which is preliminary data.</text>
</comment>
<keyword evidence="1" id="KW-0175">Coiled coil</keyword>